<gene>
    <name evidence="7" type="ORF">O185_22295</name>
</gene>
<keyword evidence="6" id="KW-0479">Metal-binding</keyword>
<name>U7QST7_PHOTE</name>
<dbReference type="AlphaFoldDB" id="U7QST7"/>
<dbReference type="EMBL" id="AXDT01000253">
    <property type="protein sequence ID" value="ERT10908.1"/>
    <property type="molecule type" value="Genomic_DNA"/>
</dbReference>
<dbReference type="GO" id="GO:0015940">
    <property type="term" value="P:pantothenate biosynthetic process"/>
    <property type="evidence" value="ECO:0007669"/>
    <property type="project" value="UniProtKB-KW"/>
</dbReference>
<keyword evidence="8" id="KW-1185">Reference proteome</keyword>
<reference evidence="7 8" key="1">
    <citation type="submission" date="2013-10" db="EMBL/GenBank/DDBJ databases">
        <title>Whole Genome Shotgun Sequence of Photorhabdus temperata J3.</title>
        <authorList>
            <person name="Park G.-S."/>
            <person name="Hong S.-J."/>
            <person name="Shin J.-H."/>
        </authorList>
    </citation>
    <scope>NUCLEOTIDE SEQUENCE [LARGE SCALE GENOMIC DNA]</scope>
    <source>
        <strain evidence="7 8">J3</strain>
    </source>
</reference>
<dbReference type="GO" id="GO:0005737">
    <property type="term" value="C:cytoplasm"/>
    <property type="evidence" value="ECO:0007669"/>
    <property type="project" value="TreeGrafter"/>
</dbReference>
<comment type="similarity">
    <text evidence="1">Belongs to the PanB family.</text>
</comment>
<accession>U7QST7</accession>
<dbReference type="InterPro" id="IPR040442">
    <property type="entry name" value="Pyrv_kinase-like_dom_sf"/>
</dbReference>
<evidence type="ECO:0000256" key="4">
    <source>
        <dbReference type="ARBA" id="ARBA00022655"/>
    </source>
</evidence>
<evidence type="ECO:0000256" key="5">
    <source>
        <dbReference type="ARBA" id="ARBA00022679"/>
    </source>
</evidence>
<keyword evidence="5" id="KW-0808">Transferase</keyword>
<dbReference type="GO" id="GO:0000287">
    <property type="term" value="F:magnesium ion binding"/>
    <property type="evidence" value="ECO:0007669"/>
    <property type="project" value="TreeGrafter"/>
</dbReference>
<dbReference type="InterPro" id="IPR015813">
    <property type="entry name" value="Pyrv/PenolPyrv_kinase-like_dom"/>
</dbReference>
<dbReference type="PATRIC" id="fig|1389415.4.peg.4458"/>
<dbReference type="Proteomes" id="UP000017133">
    <property type="component" value="Unassembled WGS sequence"/>
</dbReference>
<evidence type="ECO:0000313" key="7">
    <source>
        <dbReference type="EMBL" id="ERT10908.1"/>
    </source>
</evidence>
<dbReference type="Gene3D" id="3.20.20.60">
    <property type="entry name" value="Phosphoenolpyruvate-binding domains"/>
    <property type="match status" value="1"/>
</dbReference>
<dbReference type="EC" id="2.1.2.11" evidence="3"/>
<comment type="caution">
    <text evidence="7">The sequence shown here is derived from an EMBL/GenBank/DDBJ whole genome shotgun (WGS) entry which is preliminary data.</text>
</comment>
<dbReference type="SUPFAM" id="SSF51621">
    <property type="entry name" value="Phosphoenolpyruvate/pyruvate domain"/>
    <property type="match status" value="1"/>
</dbReference>
<evidence type="ECO:0000256" key="2">
    <source>
        <dbReference type="ARBA" id="ARBA00011424"/>
    </source>
</evidence>
<evidence type="ECO:0000256" key="1">
    <source>
        <dbReference type="ARBA" id="ARBA00008676"/>
    </source>
</evidence>
<dbReference type="RefSeq" id="WP_023046147.1">
    <property type="nucleotide sequence ID" value="NZ_AXDT01000253.1"/>
</dbReference>
<organism evidence="7 8">
    <name type="scientific">Photorhabdus temperata J3</name>
    <dbReference type="NCBI Taxonomy" id="1389415"/>
    <lineage>
        <taxon>Bacteria</taxon>
        <taxon>Pseudomonadati</taxon>
        <taxon>Pseudomonadota</taxon>
        <taxon>Gammaproteobacteria</taxon>
        <taxon>Enterobacterales</taxon>
        <taxon>Morganellaceae</taxon>
        <taxon>Photorhabdus</taxon>
    </lineage>
</organism>
<dbReference type="PANTHER" id="PTHR20881">
    <property type="entry name" value="3-METHYL-2-OXOBUTANOATE HYDROXYMETHYLTRANSFERASE"/>
    <property type="match status" value="1"/>
</dbReference>
<dbReference type="GO" id="GO:0003864">
    <property type="term" value="F:3-methyl-2-oxobutanoate hydroxymethyltransferase activity"/>
    <property type="evidence" value="ECO:0007669"/>
    <property type="project" value="UniProtKB-EC"/>
</dbReference>
<protein>
    <recommendedName>
        <fullName evidence="3">3-methyl-2-oxobutanoate hydroxymethyltransferase</fullName>
        <ecNumber evidence="3">2.1.2.11</ecNumber>
    </recommendedName>
</protein>
<dbReference type="InterPro" id="IPR003700">
    <property type="entry name" value="Pantoate_hydroxy_MeTrfase"/>
</dbReference>
<comment type="subunit">
    <text evidence="2">Homodecamer; pentamer of dimers.</text>
</comment>
<proteinExistence type="inferred from homology"/>
<sequence length="124" mass="14247">MDEQISPYGKNPISNTGKVRIQHLREMKEQGHKWAMLTNYDMYTAAIFEEAGIPVLLVGDSASNNIFGYDTSLPITVNDLIPLVRTVSRSTQRALVIADLPFGSYRRRWYFSRRRAFFLTNSSR</sequence>
<keyword evidence="4" id="KW-0566">Pantothenate biosynthesis</keyword>
<evidence type="ECO:0000256" key="3">
    <source>
        <dbReference type="ARBA" id="ARBA00012618"/>
    </source>
</evidence>
<evidence type="ECO:0000256" key="6">
    <source>
        <dbReference type="ARBA" id="ARBA00022723"/>
    </source>
</evidence>
<evidence type="ECO:0000313" key="8">
    <source>
        <dbReference type="Proteomes" id="UP000017133"/>
    </source>
</evidence>
<dbReference type="PANTHER" id="PTHR20881:SF0">
    <property type="entry name" value="3-METHYL-2-OXOBUTANOATE HYDROXYMETHYLTRANSFERASE"/>
    <property type="match status" value="1"/>
</dbReference>
<dbReference type="Pfam" id="PF02548">
    <property type="entry name" value="Pantoate_transf"/>
    <property type="match status" value="1"/>
</dbReference>